<evidence type="ECO:0000256" key="1">
    <source>
        <dbReference type="SAM" id="Phobius"/>
    </source>
</evidence>
<keyword evidence="1" id="KW-0472">Membrane</keyword>
<feature type="transmembrane region" description="Helical" evidence="1">
    <location>
        <begin position="213"/>
        <end position="231"/>
    </location>
</feature>
<feature type="transmembrane region" description="Helical" evidence="1">
    <location>
        <begin position="144"/>
        <end position="159"/>
    </location>
</feature>
<proteinExistence type="predicted"/>
<feature type="transmembrane region" description="Helical" evidence="1">
    <location>
        <begin position="189"/>
        <end position="206"/>
    </location>
</feature>
<feature type="transmembrane region" description="Helical" evidence="1">
    <location>
        <begin position="50"/>
        <end position="70"/>
    </location>
</feature>
<gene>
    <name evidence="2" type="ORF">Q4Q50_01550</name>
</gene>
<name>A0ABU3FUE2_9GAMM</name>
<keyword evidence="1" id="KW-1133">Transmembrane helix</keyword>
<keyword evidence="1" id="KW-0812">Transmembrane</keyword>
<organism evidence="2 3">
    <name type="scientific">Shewanella scandinavica</name>
    <dbReference type="NCBI Taxonomy" id="3063538"/>
    <lineage>
        <taxon>Bacteria</taxon>
        <taxon>Pseudomonadati</taxon>
        <taxon>Pseudomonadota</taxon>
        <taxon>Gammaproteobacteria</taxon>
        <taxon>Alteromonadales</taxon>
        <taxon>Shewanellaceae</taxon>
        <taxon>Shewanella</taxon>
    </lineage>
</organism>
<keyword evidence="3" id="KW-1185">Reference proteome</keyword>
<feature type="transmembrane region" description="Helical" evidence="1">
    <location>
        <begin position="104"/>
        <end position="124"/>
    </location>
</feature>
<dbReference type="EMBL" id="JAUOES010000002">
    <property type="protein sequence ID" value="MDT3278989.1"/>
    <property type="molecule type" value="Genomic_DNA"/>
</dbReference>
<dbReference type="RefSeq" id="WP_311898036.1">
    <property type="nucleotide sequence ID" value="NZ_JAUOES010000002.1"/>
</dbReference>
<feature type="transmembrane region" description="Helical" evidence="1">
    <location>
        <begin position="76"/>
        <end position="97"/>
    </location>
</feature>
<feature type="transmembrane region" description="Helical" evidence="1">
    <location>
        <begin position="341"/>
        <end position="362"/>
    </location>
</feature>
<feature type="transmembrane region" description="Helical" evidence="1">
    <location>
        <begin position="16"/>
        <end position="38"/>
    </location>
</feature>
<reference evidence="2 3" key="1">
    <citation type="submission" date="2023-07" db="EMBL/GenBank/DDBJ databases">
        <title>Novel Shewanella species isolated from Baltic Sea sediments.</title>
        <authorList>
            <person name="Martin-Rodriguez A.J."/>
        </authorList>
    </citation>
    <scope>NUCLEOTIDE SEQUENCE [LARGE SCALE GENOMIC DNA]</scope>
    <source>
        <strain evidence="2 3">SP2S1-2</strain>
    </source>
</reference>
<protein>
    <recommendedName>
        <fullName evidence="4">O-antigen polymerase</fullName>
    </recommendedName>
</protein>
<dbReference type="Proteomes" id="UP001249505">
    <property type="component" value="Unassembled WGS sequence"/>
</dbReference>
<accession>A0ABU3FUE2</accession>
<evidence type="ECO:0000313" key="2">
    <source>
        <dbReference type="EMBL" id="MDT3278989.1"/>
    </source>
</evidence>
<evidence type="ECO:0000313" key="3">
    <source>
        <dbReference type="Proteomes" id="UP001249505"/>
    </source>
</evidence>
<comment type="caution">
    <text evidence="2">The sequence shown here is derived from an EMBL/GenBank/DDBJ whole genome shotgun (WGS) entry which is preliminary data.</text>
</comment>
<sequence>MFNISLMLFVAFSGVYLWQSGLPQLSHLVILFTSTIFISKVKTIPFTKSYLFLFAFLIYSFVINFYYFVIYEDLQFIISSIQVFFNFYLLIIVVGILGKIDNAYSSIVFGVVIGYTIQWFVLLFGFGNYTLYPRYSGTFNDPNQMAFWLLSTYSIFLSLKDRVKINNYFSIFLHLSFLIFIAMTISRSAILAIVFFTVVFFLWKILKSNKIYFFLLSLLVLLFLSIVPLFLQHTSDNIVLDRLTNLELEKQADERGYTRFSEYPEYTILGSGQGEHKRFNSKKDPDFLNVEMHTTWGGLLFYYGLFGFISIAIFLLTVLVKVSSFNRIVLLSTFVYGISTYSFRTPIFWFLLAVFISIGLTMRKENNNLINNK</sequence>
<evidence type="ECO:0008006" key="4">
    <source>
        <dbReference type="Google" id="ProtNLM"/>
    </source>
</evidence>
<feature type="transmembrane region" description="Helical" evidence="1">
    <location>
        <begin position="166"/>
        <end position="183"/>
    </location>
</feature>
<feature type="transmembrane region" description="Helical" evidence="1">
    <location>
        <begin position="300"/>
        <end position="320"/>
    </location>
</feature>